<accession>A0A915IZE5</accession>
<keyword evidence="2" id="KW-1185">Reference proteome</keyword>
<dbReference type="WBParaSite" id="nRc.2.0.1.t19495-RA">
    <property type="protein sequence ID" value="nRc.2.0.1.t19495-RA"/>
    <property type="gene ID" value="nRc.2.0.1.g19495"/>
</dbReference>
<evidence type="ECO:0000313" key="3">
    <source>
        <dbReference type="WBParaSite" id="nRc.2.0.1.t19495-RA"/>
    </source>
</evidence>
<protein>
    <submittedName>
        <fullName evidence="3">Uncharacterized protein</fullName>
    </submittedName>
</protein>
<dbReference type="AlphaFoldDB" id="A0A915IZE5"/>
<name>A0A915IZE5_ROMCU</name>
<sequence length="140" mass="15047">MLHHVPFSVKTYPFYFSFKPDVDNQRTTANGARSETTYSDWYNRVAGLGGVADMPPSNVNQPAATGTCSVDQMSSVSHQATPTTNAKNNGYSYGGAGDNGLPSSSTTAGPYVQYPNDPYGYYTLNGGSRMVPRGGYYAPY</sequence>
<feature type="region of interest" description="Disordered" evidence="1">
    <location>
        <begin position="53"/>
        <end position="109"/>
    </location>
</feature>
<dbReference type="Proteomes" id="UP000887565">
    <property type="component" value="Unplaced"/>
</dbReference>
<organism evidence="2 3">
    <name type="scientific">Romanomermis culicivorax</name>
    <name type="common">Nematode worm</name>
    <dbReference type="NCBI Taxonomy" id="13658"/>
    <lineage>
        <taxon>Eukaryota</taxon>
        <taxon>Metazoa</taxon>
        <taxon>Ecdysozoa</taxon>
        <taxon>Nematoda</taxon>
        <taxon>Enoplea</taxon>
        <taxon>Dorylaimia</taxon>
        <taxon>Mermithida</taxon>
        <taxon>Mermithoidea</taxon>
        <taxon>Mermithidae</taxon>
        <taxon>Romanomermis</taxon>
    </lineage>
</organism>
<reference evidence="3" key="1">
    <citation type="submission" date="2022-11" db="UniProtKB">
        <authorList>
            <consortium name="WormBaseParasite"/>
        </authorList>
    </citation>
    <scope>IDENTIFICATION</scope>
</reference>
<evidence type="ECO:0000256" key="1">
    <source>
        <dbReference type="SAM" id="MobiDB-lite"/>
    </source>
</evidence>
<proteinExistence type="predicted"/>
<evidence type="ECO:0000313" key="2">
    <source>
        <dbReference type="Proteomes" id="UP000887565"/>
    </source>
</evidence>
<feature type="compositionally biased region" description="Polar residues" evidence="1">
    <location>
        <begin position="57"/>
        <end position="91"/>
    </location>
</feature>